<evidence type="ECO:0000313" key="1">
    <source>
        <dbReference type="EMBL" id="KAF6755940.1"/>
    </source>
</evidence>
<dbReference type="EMBL" id="JACGCI010000028">
    <property type="protein sequence ID" value="KAF6755940.1"/>
    <property type="molecule type" value="Genomic_DNA"/>
</dbReference>
<sequence>MYAEDNTAEVFFYVAMGMVARNHCCHDEEEVRRYEIHDFDQIDRRWGARAWDLMAEPMKKAMMRAWESQDWGKKLDRTSFVEEGRSFATKAEELGKSTEEWRRMTYFKRITDEMQKEEEERLAVLAVEKAAMEARREAEDQYESEVVARIDLNNLSEGKGNGLEVEVEEVWSPRTDLGDVEMSVPTVYATGPAALKDELVKPEFESVSGAWPAPPAQISCDLYCCLDRGDLYPMPNDEPSGLPIHMGSRPIPRRLVDGDSKHISDGKFEKWLHVSNFDFQPHWYFVDFYVEGPYRSTYVRYSVIKTKTPMLRNGEEVTLYKKEANTNYGIRLGFWRRAVKVADYAAEKARKAVNVVFRPSGVDAEVGQEEEGTRGREKEEREVGRKWGFDVGFGGVGMKRVL</sequence>
<accession>A0A8H6HZ57</accession>
<evidence type="ECO:0000313" key="2">
    <source>
        <dbReference type="Proteomes" id="UP000521943"/>
    </source>
</evidence>
<proteinExistence type="predicted"/>
<organism evidence="1 2">
    <name type="scientific">Ephemerocybe angulata</name>
    <dbReference type="NCBI Taxonomy" id="980116"/>
    <lineage>
        <taxon>Eukaryota</taxon>
        <taxon>Fungi</taxon>
        <taxon>Dikarya</taxon>
        <taxon>Basidiomycota</taxon>
        <taxon>Agaricomycotina</taxon>
        <taxon>Agaricomycetes</taxon>
        <taxon>Agaricomycetidae</taxon>
        <taxon>Agaricales</taxon>
        <taxon>Agaricineae</taxon>
        <taxon>Psathyrellaceae</taxon>
        <taxon>Ephemerocybe</taxon>
    </lineage>
</organism>
<dbReference type="AlphaFoldDB" id="A0A8H6HZ57"/>
<keyword evidence="2" id="KW-1185">Reference proteome</keyword>
<dbReference type="Proteomes" id="UP000521943">
    <property type="component" value="Unassembled WGS sequence"/>
</dbReference>
<gene>
    <name evidence="1" type="ORF">DFP72DRAFT_1067253</name>
</gene>
<reference evidence="1 2" key="1">
    <citation type="submission" date="2020-07" db="EMBL/GenBank/DDBJ databases">
        <title>Comparative genomics of pyrophilous fungi reveals a link between fire events and developmental genes.</title>
        <authorList>
            <consortium name="DOE Joint Genome Institute"/>
            <person name="Steindorff A.S."/>
            <person name="Carver A."/>
            <person name="Calhoun S."/>
            <person name="Stillman K."/>
            <person name="Liu H."/>
            <person name="Lipzen A."/>
            <person name="Pangilinan J."/>
            <person name="Labutti K."/>
            <person name="Bruns T.D."/>
            <person name="Grigoriev I.V."/>
        </authorList>
    </citation>
    <scope>NUCLEOTIDE SEQUENCE [LARGE SCALE GENOMIC DNA]</scope>
    <source>
        <strain evidence="1 2">CBS 144469</strain>
    </source>
</reference>
<dbReference type="OrthoDB" id="10313652at2759"/>
<protein>
    <submittedName>
        <fullName evidence="1">Uncharacterized protein</fullName>
    </submittedName>
</protein>
<comment type="caution">
    <text evidence="1">The sequence shown here is derived from an EMBL/GenBank/DDBJ whole genome shotgun (WGS) entry which is preliminary data.</text>
</comment>
<name>A0A8H6HZ57_9AGAR</name>